<feature type="domain" description="UvrD-like helicase C-terminal" evidence="13">
    <location>
        <begin position="316"/>
        <end position="606"/>
    </location>
</feature>
<comment type="catalytic activity">
    <reaction evidence="10">
        <text>ATP + H2O = ADP + phosphate + H(+)</text>
        <dbReference type="Rhea" id="RHEA:13065"/>
        <dbReference type="ChEBI" id="CHEBI:15377"/>
        <dbReference type="ChEBI" id="CHEBI:15378"/>
        <dbReference type="ChEBI" id="CHEBI:30616"/>
        <dbReference type="ChEBI" id="CHEBI:43474"/>
        <dbReference type="ChEBI" id="CHEBI:456216"/>
        <dbReference type="EC" id="5.6.2.4"/>
    </reaction>
</comment>
<evidence type="ECO:0000256" key="1">
    <source>
        <dbReference type="ARBA" id="ARBA00009922"/>
    </source>
</evidence>
<dbReference type="GO" id="GO:0043138">
    <property type="term" value="F:3'-5' DNA helicase activity"/>
    <property type="evidence" value="ECO:0007669"/>
    <property type="project" value="UniProtKB-EC"/>
</dbReference>
<dbReference type="InterPro" id="IPR014016">
    <property type="entry name" value="UvrD-like_ATP-bd"/>
</dbReference>
<evidence type="ECO:0000256" key="2">
    <source>
        <dbReference type="ARBA" id="ARBA00022741"/>
    </source>
</evidence>
<dbReference type="Gene3D" id="1.10.10.160">
    <property type="match status" value="1"/>
</dbReference>
<sequence length="769" mass="89223">MQFRRILSRLIGKVTKMSSQNILLQLNEKQKIAVISNSSHLRIVAGAGTGKTSVLTKKIAYIINESLAYPSRILALTFTNKAAEEMRNRVEKLVGEKSKDIQILTFHSLCNLILRLEAKNIVELSEIPLSDYRFNIIDEQDQKKIVEKLLGKYLKANDDRDETKISAFDAIKFISNAKNWEKSPEDLLKSINNELDQIKVQVYQKYLEKTKENNIIDFDDLLLYTKIAFEKSPEIRSRWQRKFDFVLVDEFQDTSLVQYLILKIFIKDKTRLVVVGDPDQTIYSWRGADPSLILNLEQDFPDLQTVILDKNYRSTQNILDAANNLIENNQNRIKKKLVASSKEKIEIHFEDLANERGAEVEWIYRKIQELITKNKVTYRDIAILARSNFYFKQIETKFDGHNIPYFRHGASPLVTKKEIREALYFLKVIDNSDPYAFEQIINVPPKKIGIATINKLNELATQFGLNLHDFLFKYYSGKINFKGKQGKIPLGHDNQLKIKVLLERISAAKRFKSQIEEKKPCIFQFYSQVLDSFLKKIDYFDAIKDAKQASDTRNLLEKYYKIMDNWQKANPEKKLSDYLDYAAISHFEQTESQNKINLLTVHSSKGLEFEYVFLVGMNQGVFPAQKVLDQNSTSEYEEERRLAFVAVTRAKRVLYITNGYRAPSFARGLPQKFKTNQNIVSAFVKEMKIKAERFAQFRKLDETGKLNYTKDKSEIVEFVAGDQINHLKFGRGIVLEVRFDSILVKFFEIPGDKGIKTLIKTHKSIDKIT</sequence>
<evidence type="ECO:0000259" key="13">
    <source>
        <dbReference type="PROSITE" id="PS51217"/>
    </source>
</evidence>
<evidence type="ECO:0000256" key="11">
    <source>
        <dbReference type="PROSITE-ProRule" id="PRU00560"/>
    </source>
</evidence>
<dbReference type="GO" id="GO:0003677">
    <property type="term" value="F:DNA binding"/>
    <property type="evidence" value="ECO:0007669"/>
    <property type="project" value="UniProtKB-KW"/>
</dbReference>
<organism evidence="14 15">
    <name type="scientific">Mesomycoplasma hyopneumoniae</name>
    <name type="common">Mycoplasma hyopneumoniae</name>
    <dbReference type="NCBI Taxonomy" id="2099"/>
    <lineage>
        <taxon>Bacteria</taxon>
        <taxon>Bacillati</taxon>
        <taxon>Mycoplasmatota</taxon>
        <taxon>Mycoplasmoidales</taxon>
        <taxon>Metamycoplasmataceae</taxon>
        <taxon>Mesomycoplasma</taxon>
    </lineage>
</organism>
<name>A0ABD4SWI4_MESHO</name>
<dbReference type="CDD" id="cd17932">
    <property type="entry name" value="DEXQc_UvrD"/>
    <property type="match status" value="1"/>
</dbReference>
<dbReference type="Pfam" id="PF00580">
    <property type="entry name" value="UvrD-helicase"/>
    <property type="match status" value="1"/>
</dbReference>
<dbReference type="InterPro" id="IPR014017">
    <property type="entry name" value="DNA_helicase_UvrD-like_C"/>
</dbReference>
<keyword evidence="6" id="KW-0238">DNA-binding</keyword>
<dbReference type="Gene3D" id="3.40.50.300">
    <property type="entry name" value="P-loop containing nucleotide triphosphate hydrolases"/>
    <property type="match status" value="2"/>
</dbReference>
<dbReference type="EMBL" id="VBRW01000005">
    <property type="protein sequence ID" value="MCI8283455.1"/>
    <property type="molecule type" value="Genomic_DNA"/>
</dbReference>
<evidence type="ECO:0000313" key="15">
    <source>
        <dbReference type="Proteomes" id="UP001203104"/>
    </source>
</evidence>
<dbReference type="PANTHER" id="PTHR11070:SF2">
    <property type="entry name" value="ATP-DEPENDENT DNA HELICASE SRS2"/>
    <property type="match status" value="1"/>
</dbReference>
<dbReference type="Gene3D" id="1.10.486.10">
    <property type="entry name" value="PCRA, domain 4"/>
    <property type="match status" value="1"/>
</dbReference>
<dbReference type="InterPro" id="IPR000212">
    <property type="entry name" value="DNA_helicase_UvrD/REP"/>
</dbReference>
<dbReference type="PANTHER" id="PTHR11070">
    <property type="entry name" value="UVRD / RECB / PCRA DNA HELICASE FAMILY MEMBER"/>
    <property type="match status" value="1"/>
</dbReference>
<dbReference type="EC" id="5.6.2.4" evidence="9"/>
<reference evidence="14 15" key="1">
    <citation type="submission" date="2019-05" db="EMBL/GenBank/DDBJ databases">
        <title>Genome sequencing and assembly of Mycoplasma hyopneumoniae strains UFV01 and UFV02.</title>
        <authorList>
            <person name="De Souza L.F."/>
            <person name="Gonzaga N.F."/>
            <person name="Santos M.R."/>
            <person name="Deeney A.S."/>
            <person name="Vidigal P.M.P."/>
            <person name="Moreira M.A.S."/>
            <person name="Fietto J.R.L."/>
            <person name="Bressan G.C."/>
            <person name="Rycroft A.N."/>
            <person name="Silva Junior A."/>
        </authorList>
    </citation>
    <scope>NUCLEOTIDE SEQUENCE [LARGE SCALE GENOMIC DNA]</scope>
    <source>
        <strain evidence="14 15">UFV01</strain>
    </source>
</reference>
<feature type="binding site" evidence="11">
    <location>
        <begin position="45"/>
        <end position="52"/>
    </location>
    <ligand>
        <name>ATP</name>
        <dbReference type="ChEBI" id="CHEBI:30616"/>
    </ligand>
</feature>
<gene>
    <name evidence="14" type="ORF">FEF30_02670</name>
</gene>
<evidence type="ECO:0000256" key="9">
    <source>
        <dbReference type="ARBA" id="ARBA00034808"/>
    </source>
</evidence>
<dbReference type="PROSITE" id="PS51217">
    <property type="entry name" value="UVRD_HELICASE_CTER"/>
    <property type="match status" value="1"/>
</dbReference>
<dbReference type="GO" id="GO:0005524">
    <property type="term" value="F:ATP binding"/>
    <property type="evidence" value="ECO:0007669"/>
    <property type="project" value="UniProtKB-UniRule"/>
</dbReference>
<dbReference type="Proteomes" id="UP001203104">
    <property type="component" value="Unassembled WGS sequence"/>
</dbReference>
<comment type="caution">
    <text evidence="14">The sequence shown here is derived from an EMBL/GenBank/DDBJ whole genome shotgun (WGS) entry which is preliminary data.</text>
</comment>
<accession>A0ABD4SWI4</accession>
<evidence type="ECO:0000256" key="7">
    <source>
        <dbReference type="ARBA" id="ARBA00023235"/>
    </source>
</evidence>
<keyword evidence="2 11" id="KW-0547">Nucleotide-binding</keyword>
<comment type="catalytic activity">
    <reaction evidence="8">
        <text>Couples ATP hydrolysis with the unwinding of duplex DNA by translocating in the 3'-5' direction.</text>
        <dbReference type="EC" id="5.6.2.4"/>
    </reaction>
</comment>
<comment type="similarity">
    <text evidence="1">Belongs to the helicase family. UvrD subfamily.</text>
</comment>
<dbReference type="AlphaFoldDB" id="A0ABD4SWI4"/>
<dbReference type="PROSITE" id="PS51198">
    <property type="entry name" value="UVRD_HELICASE_ATP_BIND"/>
    <property type="match status" value="1"/>
</dbReference>
<evidence type="ECO:0000256" key="5">
    <source>
        <dbReference type="ARBA" id="ARBA00022840"/>
    </source>
</evidence>
<evidence type="ECO:0000256" key="6">
    <source>
        <dbReference type="ARBA" id="ARBA00023125"/>
    </source>
</evidence>
<evidence type="ECO:0000313" key="14">
    <source>
        <dbReference type="EMBL" id="MCI8283455.1"/>
    </source>
</evidence>
<evidence type="ECO:0000256" key="10">
    <source>
        <dbReference type="ARBA" id="ARBA00048988"/>
    </source>
</evidence>
<keyword evidence="3 11" id="KW-0378">Hydrolase</keyword>
<proteinExistence type="inferred from homology"/>
<evidence type="ECO:0000256" key="8">
    <source>
        <dbReference type="ARBA" id="ARBA00034617"/>
    </source>
</evidence>
<feature type="domain" description="UvrD-like helicase ATP-binding" evidence="12">
    <location>
        <begin position="24"/>
        <end position="315"/>
    </location>
</feature>
<protein>
    <recommendedName>
        <fullName evidence="9">DNA 3'-5' helicase</fullName>
        <ecNumber evidence="9">5.6.2.4</ecNumber>
    </recommendedName>
</protein>
<evidence type="ECO:0000256" key="3">
    <source>
        <dbReference type="ARBA" id="ARBA00022801"/>
    </source>
</evidence>
<keyword evidence="4 11" id="KW-0347">Helicase</keyword>
<dbReference type="InterPro" id="IPR027417">
    <property type="entry name" value="P-loop_NTPase"/>
</dbReference>
<dbReference type="InterPro" id="IPR013986">
    <property type="entry name" value="DExx_box_DNA_helicase_dom_sf"/>
</dbReference>
<evidence type="ECO:0000256" key="4">
    <source>
        <dbReference type="ARBA" id="ARBA00022806"/>
    </source>
</evidence>
<evidence type="ECO:0000259" key="12">
    <source>
        <dbReference type="PROSITE" id="PS51198"/>
    </source>
</evidence>
<keyword evidence="7" id="KW-0413">Isomerase</keyword>
<dbReference type="Pfam" id="PF13361">
    <property type="entry name" value="UvrD_C"/>
    <property type="match status" value="1"/>
</dbReference>
<dbReference type="GO" id="GO:0016787">
    <property type="term" value="F:hydrolase activity"/>
    <property type="evidence" value="ECO:0007669"/>
    <property type="project" value="UniProtKB-UniRule"/>
</dbReference>
<keyword evidence="5 11" id="KW-0067">ATP-binding</keyword>
<dbReference type="SUPFAM" id="SSF52540">
    <property type="entry name" value="P-loop containing nucleoside triphosphate hydrolases"/>
    <property type="match status" value="1"/>
</dbReference>